<protein>
    <submittedName>
        <fullName evidence="3">Uncharacterized protein</fullName>
    </submittedName>
</protein>
<dbReference type="EMBL" id="HBNS01005965">
    <property type="protein sequence ID" value="CAE4587855.1"/>
    <property type="molecule type" value="Transcribed_RNA"/>
</dbReference>
<gene>
    <name evidence="2" type="ORF">DBRI00130_LOCUS4853</name>
    <name evidence="3" type="ORF">DBRI00130_LOCUS4857</name>
</gene>
<organism evidence="3">
    <name type="scientific">Ditylum brightwellii</name>
    <dbReference type="NCBI Taxonomy" id="49249"/>
    <lineage>
        <taxon>Eukaryota</taxon>
        <taxon>Sar</taxon>
        <taxon>Stramenopiles</taxon>
        <taxon>Ochrophyta</taxon>
        <taxon>Bacillariophyta</taxon>
        <taxon>Mediophyceae</taxon>
        <taxon>Lithodesmiophycidae</taxon>
        <taxon>Lithodesmiales</taxon>
        <taxon>Lithodesmiaceae</taxon>
        <taxon>Ditylum</taxon>
    </lineage>
</organism>
<name>A0A6V2BJK6_9STRA</name>
<proteinExistence type="predicted"/>
<accession>A0A6V2BJK6</accession>
<evidence type="ECO:0000256" key="1">
    <source>
        <dbReference type="SAM" id="MobiDB-lite"/>
    </source>
</evidence>
<evidence type="ECO:0000313" key="2">
    <source>
        <dbReference type="EMBL" id="CAE4587855.1"/>
    </source>
</evidence>
<reference evidence="3" key="1">
    <citation type="submission" date="2021-01" db="EMBL/GenBank/DDBJ databases">
        <authorList>
            <person name="Corre E."/>
            <person name="Pelletier E."/>
            <person name="Niang G."/>
            <person name="Scheremetjew M."/>
            <person name="Finn R."/>
            <person name="Kale V."/>
            <person name="Holt S."/>
            <person name="Cochrane G."/>
            <person name="Meng A."/>
            <person name="Brown T."/>
            <person name="Cohen L."/>
        </authorList>
    </citation>
    <scope>NUCLEOTIDE SEQUENCE</scope>
    <source>
        <strain evidence="3">GSO104</strain>
    </source>
</reference>
<evidence type="ECO:0000313" key="3">
    <source>
        <dbReference type="EMBL" id="CAE4587863.1"/>
    </source>
</evidence>
<feature type="region of interest" description="Disordered" evidence="1">
    <location>
        <begin position="62"/>
        <end position="97"/>
    </location>
</feature>
<dbReference type="AlphaFoldDB" id="A0A6V2BJK6"/>
<sequence>MLDERSNSIISRYKMTTTIRVSKQRQRQQQQHKQQNASYPSKFLFLALSFLISTKTIASSSSSRRNAPRLISSGPTLSITLRDPMQHSHASSNKSLPYLSPEKLRHRFLRSRNWLTSENDESSYRWDDDDDEDDEKKNYKTNKNKLTKVFSTLSPSLSYSIKSYSSSQPPFPNILPCLSSFRLRCRYFANDDTILSDLDTSLQDTSPSAIPIEETRPIMKLAALSPTAAKIILFPTSQILSTKRKNTKNLVLLDGEIKLRSSNLARRNAQKKKKRTLKLFPLLRSDALSNLEASIYPSYHVKHKKLYTTLRIGTVNNSNQNEEHYGNVFQLANRNQEQRSNVNRGTLKEEEAEVDALGTAATASTGGGRNERWRGGRELIAKFAFGQDQFLQYIRASYQTLLPSSSSSSSSLTSCLPINSLTITPSYNFVSSKPSCNIYSQSKSGKTMAILNVNLYDDSTLCIVHAVDERNTIYPEISLRDAKITYRWDLILNSVSSNNDGNDGSSVVVPTNIIQTRVDPTSSSIHVTWTDCSSSAHNGGWVTDIKVPYLFWQQQNGGYGSGSNNGRRGASFLSNAEIKVRRKFFF</sequence>
<dbReference type="EMBL" id="HBNS01005969">
    <property type="protein sequence ID" value="CAE4587863.1"/>
    <property type="molecule type" value="Transcribed_RNA"/>
</dbReference>